<dbReference type="PANTHER" id="PTHR43540:SF10">
    <property type="entry name" value="ISOCHORISMATASE"/>
    <property type="match status" value="1"/>
</dbReference>
<dbReference type="CDD" id="cd00431">
    <property type="entry name" value="cysteine_hydrolases"/>
    <property type="match status" value="1"/>
</dbReference>
<evidence type="ECO:0000313" key="4">
    <source>
        <dbReference type="EMBL" id="TCW00964.1"/>
    </source>
</evidence>
<dbReference type="InterPro" id="IPR036380">
    <property type="entry name" value="Isochorismatase-like_sf"/>
</dbReference>
<comment type="caution">
    <text evidence="4">The sequence shown here is derived from an EMBL/GenBank/DDBJ whole genome shotgun (WGS) entry which is preliminary data.</text>
</comment>
<evidence type="ECO:0000313" key="5">
    <source>
        <dbReference type="Proteomes" id="UP000295515"/>
    </source>
</evidence>
<evidence type="ECO:0000256" key="2">
    <source>
        <dbReference type="ARBA" id="ARBA00022801"/>
    </source>
</evidence>
<dbReference type="GO" id="GO:0016787">
    <property type="term" value="F:hydrolase activity"/>
    <property type="evidence" value="ECO:0007669"/>
    <property type="project" value="UniProtKB-KW"/>
</dbReference>
<protein>
    <submittedName>
        <fullName evidence="4">Nicotinamidase-related amidase</fullName>
    </submittedName>
</protein>
<name>A0A4R3Z4J0_9FIRM</name>
<organism evidence="4 5">
    <name type="scientific">Longibaculum muris</name>
    <dbReference type="NCBI Taxonomy" id="1796628"/>
    <lineage>
        <taxon>Bacteria</taxon>
        <taxon>Bacillati</taxon>
        <taxon>Bacillota</taxon>
        <taxon>Erysipelotrichia</taxon>
        <taxon>Erysipelotrichales</taxon>
        <taxon>Coprobacillaceae</taxon>
        <taxon>Longibaculum</taxon>
    </lineage>
</organism>
<dbReference type="AlphaFoldDB" id="A0A4R3Z4J0"/>
<accession>A0A4R3Z4J0</accession>
<dbReference type="Proteomes" id="UP000295515">
    <property type="component" value="Unassembled WGS sequence"/>
</dbReference>
<keyword evidence="5" id="KW-1185">Reference proteome</keyword>
<dbReference type="SUPFAM" id="SSF52499">
    <property type="entry name" value="Isochorismatase-like hydrolases"/>
    <property type="match status" value="1"/>
</dbReference>
<feature type="domain" description="Isochorismatase-like" evidence="3">
    <location>
        <begin position="4"/>
        <end position="172"/>
    </location>
</feature>
<reference evidence="4 5" key="1">
    <citation type="submission" date="2019-03" db="EMBL/GenBank/DDBJ databases">
        <title>Genomic Encyclopedia of Type Strains, Phase IV (KMG-IV): sequencing the most valuable type-strain genomes for metagenomic binning, comparative biology and taxonomic classification.</title>
        <authorList>
            <person name="Goeker M."/>
        </authorList>
    </citation>
    <scope>NUCLEOTIDE SEQUENCE [LARGE SCALE GENOMIC DNA]</scope>
    <source>
        <strain evidence="4 5">DSM 29487</strain>
    </source>
</reference>
<dbReference type="Pfam" id="PF00857">
    <property type="entry name" value="Isochorismatase"/>
    <property type="match status" value="1"/>
</dbReference>
<keyword evidence="2" id="KW-0378">Hydrolase</keyword>
<evidence type="ECO:0000256" key="1">
    <source>
        <dbReference type="ARBA" id="ARBA00006336"/>
    </source>
</evidence>
<dbReference type="InterPro" id="IPR050272">
    <property type="entry name" value="Isochorismatase-like_hydrls"/>
</dbReference>
<dbReference type="GeneID" id="98914882"/>
<dbReference type="RefSeq" id="WP_066449349.1">
    <property type="nucleotide sequence ID" value="NZ_CAUWFI010000035.1"/>
</dbReference>
<evidence type="ECO:0000259" key="3">
    <source>
        <dbReference type="Pfam" id="PF00857"/>
    </source>
</evidence>
<dbReference type="PANTHER" id="PTHR43540">
    <property type="entry name" value="PEROXYUREIDOACRYLATE/UREIDOACRYLATE AMIDOHYDROLASE-RELATED"/>
    <property type="match status" value="1"/>
</dbReference>
<comment type="similarity">
    <text evidence="1">Belongs to the isochorismatase family.</text>
</comment>
<proteinExistence type="inferred from homology"/>
<dbReference type="Gene3D" id="3.40.50.850">
    <property type="entry name" value="Isochorismatase-like"/>
    <property type="match status" value="1"/>
</dbReference>
<dbReference type="InterPro" id="IPR000868">
    <property type="entry name" value="Isochorismatase-like_dom"/>
</dbReference>
<gene>
    <name evidence="4" type="ORF">EDD60_10557</name>
</gene>
<sequence>MKRLLVVVDFQNDFVSGSLGFDKAKALEDHIVNLIKEYHMNGDEIVYTMDTHTQNYLETYEGAHLPIEHCIEHSEGWELYGKVKDLLQDCLCFKKPTFPSLDLAYYLEGKEYEDITFVGVVSHICVLSNAIMAKAAQPDTPIRVDLRGTASADEKVHQESIDVMKSMQIEIIE</sequence>
<dbReference type="EMBL" id="SMCQ01000005">
    <property type="protein sequence ID" value="TCW00964.1"/>
    <property type="molecule type" value="Genomic_DNA"/>
</dbReference>